<dbReference type="InterPro" id="IPR016171">
    <property type="entry name" value="Vanillyl_alc_oxidase_C-sub2"/>
</dbReference>
<comment type="caution">
    <text evidence="5">The sequence shown here is derived from an EMBL/GenBank/DDBJ whole genome shotgun (WGS) entry which is preliminary data.</text>
</comment>
<gene>
    <name evidence="5" type="ORF">BJY01DRAFT_255528</name>
</gene>
<protein>
    <recommendedName>
        <fullName evidence="4">FAD-binding PCMH-type domain-containing protein</fullName>
    </recommendedName>
</protein>
<dbReference type="Gene3D" id="3.40.462.10">
    <property type="entry name" value="FAD-linked oxidases, C-terminal domain"/>
    <property type="match status" value="1"/>
</dbReference>
<reference evidence="5 6" key="1">
    <citation type="submission" date="2024-07" db="EMBL/GenBank/DDBJ databases">
        <title>Section-level genome sequencing and comparative genomics of Aspergillus sections Usti and Cavernicolus.</title>
        <authorList>
            <consortium name="Lawrence Berkeley National Laboratory"/>
            <person name="Nybo J.L."/>
            <person name="Vesth T.C."/>
            <person name="Theobald S."/>
            <person name="Frisvad J.C."/>
            <person name="Larsen T.O."/>
            <person name="Kjaerboelling I."/>
            <person name="Rothschild-Mancinelli K."/>
            <person name="Lyhne E.K."/>
            <person name="Kogle M.E."/>
            <person name="Barry K."/>
            <person name="Clum A."/>
            <person name="Na H."/>
            <person name="Ledsgaard L."/>
            <person name="Lin J."/>
            <person name="Lipzen A."/>
            <person name="Kuo A."/>
            <person name="Riley R."/>
            <person name="Mondo S."/>
            <person name="Labutti K."/>
            <person name="Haridas S."/>
            <person name="Pangalinan J."/>
            <person name="Salamov A.A."/>
            <person name="Simmons B.A."/>
            <person name="Magnuson J.K."/>
            <person name="Chen J."/>
            <person name="Drula E."/>
            <person name="Henrissat B."/>
            <person name="Wiebenga A."/>
            <person name="Lubbers R.J."/>
            <person name="Gomes A.C."/>
            <person name="Makela M.R."/>
            <person name="Stajich J."/>
            <person name="Grigoriev I.V."/>
            <person name="Mortensen U.H."/>
            <person name="De Vries R.P."/>
            <person name="Baker S.E."/>
            <person name="Andersen M.R."/>
        </authorList>
    </citation>
    <scope>NUCLEOTIDE SEQUENCE [LARGE SCALE GENOMIC DNA]</scope>
    <source>
        <strain evidence="5 6">CBS 123904</strain>
    </source>
</reference>
<keyword evidence="2" id="KW-0274">FAD</keyword>
<proteinExistence type="predicted"/>
<dbReference type="InterPro" id="IPR036318">
    <property type="entry name" value="FAD-bd_PCMH-like_sf"/>
</dbReference>
<evidence type="ECO:0000259" key="4">
    <source>
        <dbReference type="PROSITE" id="PS51387"/>
    </source>
</evidence>
<dbReference type="Pfam" id="PF01565">
    <property type="entry name" value="FAD_binding_4"/>
    <property type="match status" value="1"/>
</dbReference>
<organism evidence="5 6">
    <name type="scientific">Aspergillus pseudoustus</name>
    <dbReference type="NCBI Taxonomy" id="1810923"/>
    <lineage>
        <taxon>Eukaryota</taxon>
        <taxon>Fungi</taxon>
        <taxon>Dikarya</taxon>
        <taxon>Ascomycota</taxon>
        <taxon>Pezizomycotina</taxon>
        <taxon>Eurotiomycetes</taxon>
        <taxon>Eurotiomycetidae</taxon>
        <taxon>Eurotiales</taxon>
        <taxon>Aspergillaceae</taxon>
        <taxon>Aspergillus</taxon>
        <taxon>Aspergillus subgen. Nidulantes</taxon>
    </lineage>
</organism>
<dbReference type="SUPFAM" id="SSF56176">
    <property type="entry name" value="FAD-binding/transporter-associated domain-like"/>
    <property type="match status" value="1"/>
</dbReference>
<dbReference type="Gene3D" id="1.10.45.10">
    <property type="entry name" value="Vanillyl-alcohol Oxidase, Chain A, domain 4"/>
    <property type="match status" value="1"/>
</dbReference>
<dbReference type="PANTHER" id="PTHR11748">
    <property type="entry name" value="D-LACTATE DEHYDROGENASE"/>
    <property type="match status" value="1"/>
</dbReference>
<dbReference type="Gene3D" id="3.30.43.10">
    <property type="entry name" value="Uridine Diphospho-n-acetylenolpyruvylglucosamine Reductase, domain 2"/>
    <property type="match status" value="1"/>
</dbReference>
<dbReference type="EMBL" id="JBFXLU010000380">
    <property type="protein sequence ID" value="KAL2827911.1"/>
    <property type="molecule type" value="Genomic_DNA"/>
</dbReference>
<evidence type="ECO:0000313" key="6">
    <source>
        <dbReference type="Proteomes" id="UP001610446"/>
    </source>
</evidence>
<dbReference type="InterPro" id="IPR016170">
    <property type="entry name" value="Cytok_DH_C_sf"/>
</dbReference>
<accession>A0ABR4IJG1</accession>
<evidence type="ECO:0000313" key="5">
    <source>
        <dbReference type="EMBL" id="KAL2827911.1"/>
    </source>
</evidence>
<dbReference type="InterPro" id="IPR016167">
    <property type="entry name" value="FAD-bd_PCMH_sub1"/>
</dbReference>
<feature type="domain" description="FAD-binding PCMH-type" evidence="4">
    <location>
        <begin position="57"/>
        <end position="243"/>
    </location>
</feature>
<evidence type="ECO:0000256" key="3">
    <source>
        <dbReference type="SAM" id="MobiDB-lite"/>
    </source>
</evidence>
<dbReference type="InterPro" id="IPR006094">
    <property type="entry name" value="Oxid_FAD_bind_N"/>
</dbReference>
<dbReference type="Proteomes" id="UP001610446">
    <property type="component" value="Unassembled WGS sequence"/>
</dbReference>
<sequence length="542" mass="60291">MASHTKLIVPGPQLLRVFYDDAARVLGEDNVSRTPHHGALRGPNNQESYGDPFSTDATTRPSGAVRPKTVEEVQEIVKLANKHNVHLWTVSRGKNLGYGGSSPVVKGSVVLDLHRMNNIIDVNEEYCYAIVEPGVSFFDLYEEIQRRGLKLWPSVPAIGWGSVLGNTMDRGFGYTPNGEHSQSQCGMEVVLPTGDLLRTGMGAMKENKTFALYKGGFGPGLDGLFYQSNLGIVTKLGIHITPAPEAYATVQVAVPEEQDLVPLIGTLSDLMRRSIILNSPSIANIFRLALTSPHPEVQAKIAPYMKPDSYVPHTVLDEIRTEQNWGFWKAYFSLYGSVEMLPGLLQTIQRAFAPIAGVQISWREFPGAPDQAITTAEIRGEEIPHSGIPTLEPLKILNSRSESGGGHIDYSPIIPPSGRELYEWYLTAKQRTIDAKFDFFADFHVYPRYVVGIELVIYTLREEARVHELYRRLAQDGAEQGYMPYRTHVDYMDELAQKQNFNEFAFSKFTGLLKDTLDPNGVLSPGKSGVWKSKLGQHQTKL</sequence>
<keyword evidence="1" id="KW-0285">Flavoprotein</keyword>
<feature type="region of interest" description="Disordered" evidence="3">
    <location>
        <begin position="30"/>
        <end position="63"/>
    </location>
</feature>
<dbReference type="Gene3D" id="3.30.465.10">
    <property type="match status" value="1"/>
</dbReference>
<dbReference type="InterPro" id="IPR016169">
    <property type="entry name" value="FAD-bd_PCMH_sub2"/>
</dbReference>
<name>A0ABR4IJG1_9EURO</name>
<dbReference type="InterPro" id="IPR016164">
    <property type="entry name" value="FAD-linked_Oxase-like_C"/>
</dbReference>
<dbReference type="PROSITE" id="PS51387">
    <property type="entry name" value="FAD_PCMH"/>
    <property type="match status" value="1"/>
</dbReference>
<dbReference type="PANTHER" id="PTHR11748:SF114">
    <property type="entry name" value="ARYL-ALCOHOL OXIDASE VANILLYL-ALCOHOL OXIDASE (AFU_ORTHOLOGUE AFUA_3G09500)-RELATED"/>
    <property type="match status" value="1"/>
</dbReference>
<evidence type="ECO:0000256" key="1">
    <source>
        <dbReference type="ARBA" id="ARBA00022630"/>
    </source>
</evidence>
<keyword evidence="6" id="KW-1185">Reference proteome</keyword>
<dbReference type="InterPro" id="IPR016166">
    <property type="entry name" value="FAD-bd_PCMH"/>
</dbReference>
<dbReference type="SUPFAM" id="SSF55103">
    <property type="entry name" value="FAD-linked oxidases, C-terminal domain"/>
    <property type="match status" value="1"/>
</dbReference>
<evidence type="ECO:0000256" key="2">
    <source>
        <dbReference type="ARBA" id="ARBA00022827"/>
    </source>
</evidence>